<feature type="compositionally biased region" description="Polar residues" evidence="1">
    <location>
        <begin position="99"/>
        <end position="117"/>
    </location>
</feature>
<feature type="compositionally biased region" description="Pro residues" evidence="1">
    <location>
        <begin position="50"/>
        <end position="59"/>
    </location>
</feature>
<organism evidence="3 4">
    <name type="scientific">Trichogramma kaykai</name>
    <dbReference type="NCBI Taxonomy" id="54128"/>
    <lineage>
        <taxon>Eukaryota</taxon>
        <taxon>Metazoa</taxon>
        <taxon>Ecdysozoa</taxon>
        <taxon>Arthropoda</taxon>
        <taxon>Hexapoda</taxon>
        <taxon>Insecta</taxon>
        <taxon>Pterygota</taxon>
        <taxon>Neoptera</taxon>
        <taxon>Endopterygota</taxon>
        <taxon>Hymenoptera</taxon>
        <taxon>Apocrita</taxon>
        <taxon>Proctotrupomorpha</taxon>
        <taxon>Chalcidoidea</taxon>
        <taxon>Trichogrammatidae</taxon>
        <taxon>Trichogramma</taxon>
    </lineage>
</organism>
<dbReference type="AlphaFoldDB" id="A0ABD2WDP8"/>
<dbReference type="Proteomes" id="UP001627154">
    <property type="component" value="Unassembled WGS sequence"/>
</dbReference>
<gene>
    <name evidence="3" type="ORF">TKK_014749</name>
</gene>
<evidence type="ECO:0000256" key="1">
    <source>
        <dbReference type="SAM" id="MobiDB-lite"/>
    </source>
</evidence>
<feature type="region of interest" description="Disordered" evidence="1">
    <location>
        <begin position="95"/>
        <end position="131"/>
    </location>
</feature>
<dbReference type="PROSITE" id="PS51257">
    <property type="entry name" value="PROKAR_LIPOPROTEIN"/>
    <property type="match status" value="1"/>
</dbReference>
<keyword evidence="2" id="KW-0732">Signal</keyword>
<feature type="compositionally biased region" description="Basic residues" evidence="1">
    <location>
        <begin position="30"/>
        <end position="40"/>
    </location>
</feature>
<evidence type="ECO:0000313" key="4">
    <source>
        <dbReference type="Proteomes" id="UP001627154"/>
    </source>
</evidence>
<comment type="caution">
    <text evidence="3">The sequence shown here is derived from an EMBL/GenBank/DDBJ whole genome shotgun (WGS) entry which is preliminary data.</text>
</comment>
<keyword evidence="4" id="KW-1185">Reference proteome</keyword>
<name>A0ABD2WDP8_9HYME</name>
<feature type="signal peptide" evidence="2">
    <location>
        <begin position="1"/>
        <end position="24"/>
    </location>
</feature>
<dbReference type="EMBL" id="JBJJXI010000117">
    <property type="protein sequence ID" value="KAL3390612.1"/>
    <property type="molecule type" value="Genomic_DNA"/>
</dbReference>
<reference evidence="3 4" key="1">
    <citation type="journal article" date="2024" name="bioRxiv">
        <title>A reference genome for Trichogramma kaykai: A tiny desert-dwelling parasitoid wasp with competing sex-ratio distorters.</title>
        <authorList>
            <person name="Culotta J."/>
            <person name="Lindsey A.R."/>
        </authorList>
    </citation>
    <scope>NUCLEOTIDE SEQUENCE [LARGE SCALE GENOMIC DNA]</scope>
    <source>
        <strain evidence="3 4">KSX58</strain>
    </source>
</reference>
<sequence length="131" mass="14207">MFKFTILFVVLVAGCLMLLNDVEAAGSYKTKNKSRGKSKTQNRFIYPKHGPNPPAPPRNAPNSYMKQKVEQMGNELANSMVREIGSQAVEAAADAIRSPSCSDGSCSGQPAADSQQPPVYPAQMMNSQQRT</sequence>
<feature type="region of interest" description="Disordered" evidence="1">
    <location>
        <begin position="27"/>
        <end position="62"/>
    </location>
</feature>
<evidence type="ECO:0000256" key="2">
    <source>
        <dbReference type="SAM" id="SignalP"/>
    </source>
</evidence>
<accession>A0ABD2WDP8</accession>
<evidence type="ECO:0000313" key="3">
    <source>
        <dbReference type="EMBL" id="KAL3390612.1"/>
    </source>
</evidence>
<protein>
    <submittedName>
        <fullName evidence="3">Uncharacterized protein</fullName>
    </submittedName>
</protein>
<proteinExistence type="predicted"/>
<feature type="chain" id="PRO_5044853149" evidence="2">
    <location>
        <begin position="25"/>
        <end position="131"/>
    </location>
</feature>